<dbReference type="Pfam" id="PF20297">
    <property type="entry name" value="MSSS"/>
    <property type="match status" value="1"/>
</dbReference>
<dbReference type="SUPFAM" id="SSF48334">
    <property type="entry name" value="DNA repair protein MutS, domain III"/>
    <property type="match status" value="1"/>
</dbReference>
<keyword evidence="8" id="KW-0175">Coiled coil</keyword>
<organism evidence="10 11">
    <name type="scientific">Geotalea uraniireducens (strain Rf4)</name>
    <name type="common">Geobacter uraniireducens</name>
    <dbReference type="NCBI Taxonomy" id="351605"/>
    <lineage>
        <taxon>Bacteria</taxon>
        <taxon>Pseudomonadati</taxon>
        <taxon>Thermodesulfobacteriota</taxon>
        <taxon>Desulfuromonadia</taxon>
        <taxon>Geobacterales</taxon>
        <taxon>Geobacteraceae</taxon>
        <taxon>Geotalea</taxon>
    </lineage>
</organism>
<evidence type="ECO:0000256" key="5">
    <source>
        <dbReference type="ARBA" id="ARBA00022884"/>
    </source>
</evidence>
<dbReference type="Gene3D" id="3.40.50.300">
    <property type="entry name" value="P-loop containing nucleotide triphosphate hydrolases"/>
    <property type="match status" value="1"/>
</dbReference>
<dbReference type="InterPro" id="IPR000432">
    <property type="entry name" value="DNA_mismatch_repair_MutS_C"/>
</dbReference>
<keyword evidence="7" id="KW-0255">Endonuclease</keyword>
<dbReference type="HOGENOM" id="CLU_011252_2_1_7"/>
<reference evidence="10 11" key="1">
    <citation type="submission" date="2007-05" db="EMBL/GenBank/DDBJ databases">
        <title>Complete sequence of Geobacter uraniireducens Rf4.</title>
        <authorList>
            <consortium name="US DOE Joint Genome Institute"/>
            <person name="Copeland A."/>
            <person name="Lucas S."/>
            <person name="Lapidus A."/>
            <person name="Barry K."/>
            <person name="Detter J.C."/>
            <person name="Glavina del Rio T."/>
            <person name="Hammon N."/>
            <person name="Israni S."/>
            <person name="Dalin E."/>
            <person name="Tice H."/>
            <person name="Pitluck S."/>
            <person name="Chertkov O."/>
            <person name="Brettin T."/>
            <person name="Bruce D."/>
            <person name="Han C."/>
            <person name="Schmutz J."/>
            <person name="Larimer F."/>
            <person name="Land M."/>
            <person name="Hauser L."/>
            <person name="Kyrpides N."/>
            <person name="Mikhailova N."/>
            <person name="Shelobolina E."/>
            <person name="Aklujkar M."/>
            <person name="Lovley D."/>
            <person name="Richardson P."/>
        </authorList>
    </citation>
    <scope>NUCLEOTIDE SEQUENCE [LARGE SCALE GENOMIC DNA]</scope>
    <source>
        <strain evidence="10 11">Rf4</strain>
    </source>
</reference>
<evidence type="ECO:0000256" key="3">
    <source>
        <dbReference type="ARBA" id="ARBA00022801"/>
    </source>
</evidence>
<dbReference type="GO" id="GO:0072344">
    <property type="term" value="P:rescue of stalled ribosome"/>
    <property type="evidence" value="ECO:0007669"/>
    <property type="project" value="UniProtKB-UniRule"/>
</dbReference>
<dbReference type="EC" id="3.1.-.-" evidence="7"/>
<dbReference type="FunFam" id="3.40.50.300:FF:000830">
    <property type="entry name" value="Endonuclease MutS2"/>
    <property type="match status" value="1"/>
</dbReference>
<comment type="function">
    <text evidence="7">Acts as a ribosome collision sensor, splitting the ribosome into its 2 subunits. Detects stalled/collided 70S ribosomes which it binds and splits by an ATP-hydrolysis driven conformational change. Acts upstream of the ribosome quality control system (RQC), a ribosome-associated complex that mediates the extraction of incompletely synthesized nascent chains from stalled ribosomes and their subsequent degradation. Probably generates substrates for RQC.</text>
</comment>
<dbReference type="PIRSF" id="PIRSF005814">
    <property type="entry name" value="MutS_YshD"/>
    <property type="match status" value="1"/>
</dbReference>
<dbReference type="GO" id="GO:0004519">
    <property type="term" value="F:endonuclease activity"/>
    <property type="evidence" value="ECO:0007669"/>
    <property type="project" value="UniProtKB-UniRule"/>
</dbReference>
<dbReference type="SMART" id="SM00534">
    <property type="entry name" value="MUTSac"/>
    <property type="match status" value="1"/>
</dbReference>
<feature type="coiled-coil region" evidence="8">
    <location>
        <begin position="145"/>
        <end position="172"/>
    </location>
</feature>
<dbReference type="GO" id="GO:0019843">
    <property type="term" value="F:rRNA binding"/>
    <property type="evidence" value="ECO:0007669"/>
    <property type="project" value="UniProtKB-UniRule"/>
</dbReference>
<keyword evidence="2 7" id="KW-0547">Nucleotide-binding</keyword>
<dbReference type="PANTHER" id="PTHR48466:SF2">
    <property type="entry name" value="OS10G0509000 PROTEIN"/>
    <property type="match status" value="1"/>
</dbReference>
<keyword evidence="11" id="KW-1185">Reference proteome</keyword>
<dbReference type="OrthoDB" id="9808166at2"/>
<evidence type="ECO:0000256" key="1">
    <source>
        <dbReference type="ARBA" id="ARBA00022730"/>
    </source>
</evidence>
<feature type="binding site" evidence="7">
    <location>
        <begin position="343"/>
        <end position="350"/>
    </location>
    <ligand>
        <name>ATP</name>
        <dbReference type="ChEBI" id="CHEBI:30616"/>
    </ligand>
</feature>
<accession>A5GBA5</accession>
<dbReference type="EC" id="3.6.4.-" evidence="7"/>
<dbReference type="RefSeq" id="WP_011937865.1">
    <property type="nucleotide sequence ID" value="NC_009483.1"/>
</dbReference>
<dbReference type="GO" id="GO:0043023">
    <property type="term" value="F:ribosomal large subunit binding"/>
    <property type="evidence" value="ECO:0007669"/>
    <property type="project" value="UniProtKB-UniRule"/>
</dbReference>
<comment type="similarity">
    <text evidence="7">Belongs to the DNA mismatch repair MutS family. MutS2 subfamily.</text>
</comment>
<dbReference type="KEGG" id="gur:Gura_0935"/>
<gene>
    <name evidence="7" type="primary">mutS2</name>
    <name evidence="7" type="synonym">rqcU</name>
    <name evidence="10" type="ordered locus">Gura_0935</name>
</gene>
<dbReference type="InterPro" id="IPR036063">
    <property type="entry name" value="Smr_dom_sf"/>
</dbReference>
<feature type="domain" description="Smr" evidence="9">
    <location>
        <begin position="710"/>
        <end position="785"/>
    </location>
</feature>
<dbReference type="GO" id="GO:0016887">
    <property type="term" value="F:ATP hydrolysis activity"/>
    <property type="evidence" value="ECO:0007669"/>
    <property type="project" value="InterPro"/>
</dbReference>
<dbReference type="NCBIfam" id="TIGR01069">
    <property type="entry name" value="mutS2"/>
    <property type="match status" value="1"/>
</dbReference>
<keyword evidence="6 7" id="KW-0238">DNA-binding</keyword>
<keyword evidence="5 7" id="KW-0694">RNA-binding</keyword>
<dbReference type="AlphaFoldDB" id="A5GBA5"/>
<dbReference type="GO" id="GO:0006298">
    <property type="term" value="P:mismatch repair"/>
    <property type="evidence" value="ECO:0007669"/>
    <property type="project" value="InterPro"/>
</dbReference>
<dbReference type="InterPro" id="IPR005747">
    <property type="entry name" value="MutS2"/>
</dbReference>
<protein>
    <recommendedName>
        <fullName evidence="7">Endonuclease MutS2</fullName>
        <ecNumber evidence="7">3.1.-.-</ecNumber>
    </recommendedName>
    <alternativeName>
        <fullName evidence="7">Ribosome-associated protein quality control-upstream factor</fullName>
        <shortName evidence="7">RQC-upstream factor</shortName>
        <shortName evidence="7">RqcU</shortName>
        <ecNumber evidence="7">3.6.4.-</ecNumber>
    </alternativeName>
</protein>
<dbReference type="GO" id="GO:0140664">
    <property type="term" value="F:ATP-dependent DNA damage sensor activity"/>
    <property type="evidence" value="ECO:0007669"/>
    <property type="project" value="InterPro"/>
</dbReference>
<evidence type="ECO:0000256" key="6">
    <source>
        <dbReference type="ARBA" id="ARBA00023125"/>
    </source>
</evidence>
<dbReference type="Proteomes" id="UP000006695">
    <property type="component" value="Chromosome"/>
</dbReference>
<keyword evidence="4 7" id="KW-0067">ATP-binding</keyword>
<dbReference type="InterPro" id="IPR007696">
    <property type="entry name" value="DNA_mismatch_repair_MutS_core"/>
</dbReference>
<keyword evidence="3 7" id="KW-0378">Hydrolase</keyword>
<dbReference type="HAMAP" id="MF_00092">
    <property type="entry name" value="MutS2"/>
    <property type="match status" value="1"/>
</dbReference>
<dbReference type="SMART" id="SM00533">
    <property type="entry name" value="MUTSd"/>
    <property type="match status" value="1"/>
</dbReference>
<dbReference type="PROSITE" id="PS50828">
    <property type="entry name" value="SMR"/>
    <property type="match status" value="1"/>
</dbReference>
<comment type="subunit">
    <text evidence="7">Homodimer. Binds to stalled ribosomes, contacting rRNA.</text>
</comment>
<dbReference type="GO" id="GO:0005524">
    <property type="term" value="F:ATP binding"/>
    <property type="evidence" value="ECO:0007669"/>
    <property type="project" value="UniProtKB-UniRule"/>
</dbReference>
<dbReference type="PANTHER" id="PTHR48466">
    <property type="entry name" value="OS10G0509000 PROTEIN-RELATED"/>
    <property type="match status" value="1"/>
</dbReference>
<evidence type="ECO:0000256" key="4">
    <source>
        <dbReference type="ARBA" id="ARBA00022840"/>
    </source>
</evidence>
<proteinExistence type="inferred from homology"/>
<dbReference type="Pfam" id="PF00488">
    <property type="entry name" value="MutS_V"/>
    <property type="match status" value="1"/>
</dbReference>
<sequence length="785" mass="86528">MIKNDSRQLLEFDKILTFIASFANSTPSQQAIAEILPLGTREAIEKRFGQVEEIRRLAQIGVPLRLSPFEDIAPLLEEVRPEGAVLDPHDLVVLTPLLQTLAAIAKQFGYRTDIPLLHELAGHLTGFPHILDRLEVTLDFEGNILDTASRLLQDLRARKRGLTARIRKRLEEIVREPRVAIFLQDEFVTQRGGRWVIPVRMDSKGMVAGVVHDVSNTGETAFMEPLEIIGLANELENLAAEIKAEEIRIIRDICREIRIAADEIGSEFATLVQLDMLNSIARFAELIQAHPPSVSETPLIMLRQARHPLLMLMHRQGGGHEPVPLDLHLGDIPDTATVMIITGPNAGGKTIAIKTVGLLIVLALAGIPIPADPSSTIPLADELLVDMGDDQSIESSLSTFSAHVANMAEILRQAGRRSIVLMDELGTGTEPGQGAAIACGVLKELQEKGALVLATTHLTDIVAFVHRNEGMINASMEFDQRTFTPLYRLQAGEPGQSHAIEIARRYGMPAGVIEFAQHMLGSRETEFHSLLAELKEKRLRYGELLADTETREKGVEERERLLAVRLAQAEEAKQDAMGKAFLQAREIVAAIKRETRAILDEAKREKSRDALKKLETIESGVEEQLREYQGGKPLSLEELRPGDLVFVRSIGFDATIVKIDGKQQRLRVKAGQREVEVPLADIAAKKGKQLTEIKSSRRKTADEAEASHELKLLGLRVDAALSLIEPFLNHASLAGLGKVRIIHGTGTGALMKAVREYLDGHPLVREFRSGEQFEGGNGVTIVTMR</sequence>
<dbReference type="InterPro" id="IPR045076">
    <property type="entry name" value="MutS"/>
</dbReference>
<keyword evidence="7" id="KW-0540">Nuclease</keyword>
<dbReference type="Gene3D" id="3.30.1370.110">
    <property type="match status" value="1"/>
</dbReference>
<evidence type="ECO:0000256" key="7">
    <source>
        <dbReference type="HAMAP-Rule" id="MF_00092"/>
    </source>
</evidence>
<evidence type="ECO:0000313" key="10">
    <source>
        <dbReference type="EMBL" id="ABQ25141.1"/>
    </source>
</evidence>
<dbReference type="InterPro" id="IPR046893">
    <property type="entry name" value="MSSS"/>
</dbReference>
<dbReference type="InterPro" id="IPR002625">
    <property type="entry name" value="Smr_dom"/>
</dbReference>
<dbReference type="GO" id="GO:0045910">
    <property type="term" value="P:negative regulation of DNA recombination"/>
    <property type="evidence" value="ECO:0007669"/>
    <property type="project" value="InterPro"/>
</dbReference>
<dbReference type="InterPro" id="IPR036187">
    <property type="entry name" value="DNA_mismatch_repair_MutS_sf"/>
</dbReference>
<name>A5GBA5_GEOUR</name>
<keyword evidence="1 7" id="KW-0699">rRNA-binding</keyword>
<evidence type="ECO:0000256" key="8">
    <source>
        <dbReference type="SAM" id="Coils"/>
    </source>
</evidence>
<comment type="function">
    <text evidence="7">Endonuclease that is involved in the suppression of homologous recombination and thus may have a key role in the control of bacterial genetic diversity.</text>
</comment>
<dbReference type="SMART" id="SM00463">
    <property type="entry name" value="SMR"/>
    <property type="match status" value="1"/>
</dbReference>
<evidence type="ECO:0000313" key="11">
    <source>
        <dbReference type="Proteomes" id="UP000006695"/>
    </source>
</evidence>
<dbReference type="STRING" id="351605.Gura_0935"/>
<evidence type="ECO:0000259" key="9">
    <source>
        <dbReference type="PROSITE" id="PS50828"/>
    </source>
</evidence>
<dbReference type="SUPFAM" id="SSF52540">
    <property type="entry name" value="P-loop containing nucleoside triphosphate hydrolases"/>
    <property type="match status" value="1"/>
</dbReference>
<dbReference type="InterPro" id="IPR027417">
    <property type="entry name" value="P-loop_NTPase"/>
</dbReference>
<dbReference type="EMBL" id="CP000698">
    <property type="protein sequence ID" value="ABQ25141.1"/>
    <property type="molecule type" value="Genomic_DNA"/>
</dbReference>
<dbReference type="GO" id="GO:0030983">
    <property type="term" value="F:mismatched DNA binding"/>
    <property type="evidence" value="ECO:0007669"/>
    <property type="project" value="InterPro"/>
</dbReference>
<dbReference type="SUPFAM" id="SSF160443">
    <property type="entry name" value="SMR domain-like"/>
    <property type="match status" value="1"/>
</dbReference>
<dbReference type="Pfam" id="PF01713">
    <property type="entry name" value="Smr"/>
    <property type="match status" value="1"/>
</dbReference>
<evidence type="ECO:0000256" key="2">
    <source>
        <dbReference type="ARBA" id="ARBA00022741"/>
    </source>
</evidence>